<dbReference type="EMBL" id="BMMN01000015">
    <property type="protein sequence ID" value="GGO27043.1"/>
    <property type="molecule type" value="Genomic_DNA"/>
</dbReference>
<organism evidence="2 3">
    <name type="scientific">Microbispora bryophytorum</name>
    <dbReference type="NCBI Taxonomy" id="1460882"/>
    <lineage>
        <taxon>Bacteria</taxon>
        <taxon>Bacillati</taxon>
        <taxon>Actinomycetota</taxon>
        <taxon>Actinomycetes</taxon>
        <taxon>Streptosporangiales</taxon>
        <taxon>Streptosporangiaceae</taxon>
        <taxon>Microbispora</taxon>
    </lineage>
</organism>
<reference evidence="2" key="1">
    <citation type="journal article" date="2014" name="Int. J. Syst. Evol. Microbiol.">
        <title>Complete genome sequence of Corynebacterium casei LMG S-19264T (=DSM 44701T), isolated from a smear-ripened cheese.</title>
        <authorList>
            <consortium name="US DOE Joint Genome Institute (JGI-PGF)"/>
            <person name="Walter F."/>
            <person name="Albersmeier A."/>
            <person name="Kalinowski J."/>
            <person name="Ruckert C."/>
        </authorList>
    </citation>
    <scope>NUCLEOTIDE SEQUENCE</scope>
    <source>
        <strain evidence="2">CGMCC 4.7138</strain>
    </source>
</reference>
<dbReference type="Proteomes" id="UP000653480">
    <property type="component" value="Unassembled WGS sequence"/>
</dbReference>
<name>A0A8H9H733_9ACTN</name>
<evidence type="ECO:0000256" key="1">
    <source>
        <dbReference type="SAM" id="SignalP"/>
    </source>
</evidence>
<accession>A0A8H9H733</accession>
<evidence type="ECO:0000313" key="3">
    <source>
        <dbReference type="Proteomes" id="UP000653480"/>
    </source>
</evidence>
<keyword evidence="3" id="KW-1185">Reference proteome</keyword>
<reference evidence="2" key="2">
    <citation type="submission" date="2020-09" db="EMBL/GenBank/DDBJ databases">
        <authorList>
            <person name="Sun Q."/>
            <person name="Zhou Y."/>
        </authorList>
    </citation>
    <scope>NUCLEOTIDE SEQUENCE</scope>
    <source>
        <strain evidence="2">CGMCC 4.7138</strain>
    </source>
</reference>
<keyword evidence="1" id="KW-0732">Signal</keyword>
<sequence length="77" mass="8141">MLLPAVALSTARLMAAHFMSGFAAVRRSAGARSARLPGWAQLDQKGLLRSRPMGARPPGESGPKTLWPALMDCGLPL</sequence>
<feature type="chain" id="PRO_5034818264" evidence="1">
    <location>
        <begin position="24"/>
        <end position="77"/>
    </location>
</feature>
<protein>
    <submittedName>
        <fullName evidence="2">Uncharacterized protein</fullName>
    </submittedName>
</protein>
<dbReference type="AlphaFoldDB" id="A0A8H9H733"/>
<comment type="caution">
    <text evidence="2">The sequence shown here is derived from an EMBL/GenBank/DDBJ whole genome shotgun (WGS) entry which is preliminary data.</text>
</comment>
<evidence type="ECO:0000313" key="2">
    <source>
        <dbReference type="EMBL" id="GGO27043.1"/>
    </source>
</evidence>
<proteinExistence type="predicted"/>
<gene>
    <name evidence="2" type="ORF">GCM10011574_60040</name>
</gene>
<feature type="signal peptide" evidence="1">
    <location>
        <begin position="1"/>
        <end position="23"/>
    </location>
</feature>